<comment type="pathway">
    <text evidence="10">Protein modification; protein glycosylation.</text>
</comment>
<evidence type="ECO:0000256" key="1">
    <source>
        <dbReference type="ARBA" id="ARBA00004323"/>
    </source>
</evidence>
<evidence type="ECO:0000256" key="2">
    <source>
        <dbReference type="ARBA" id="ARBA00005680"/>
    </source>
</evidence>
<keyword evidence="9 10" id="KW-1015">Disulfide bond</keyword>
<comment type="subcellular location">
    <subcellularLocation>
        <location evidence="1 10">Golgi apparatus membrane</location>
        <topology evidence="1 10">Single-pass type II membrane protein</topology>
    </subcellularLocation>
</comment>
<dbReference type="SUPFAM" id="SSF53448">
    <property type="entry name" value="Nucleotide-diphospho-sugar transferases"/>
    <property type="match status" value="1"/>
</dbReference>
<evidence type="ECO:0000256" key="6">
    <source>
        <dbReference type="ARBA" id="ARBA00022989"/>
    </source>
</evidence>
<dbReference type="AlphaFoldDB" id="A0AAV0WXK2"/>
<dbReference type="PROSITE" id="PS50231">
    <property type="entry name" value="RICIN_B_LECTIN"/>
    <property type="match status" value="1"/>
</dbReference>
<keyword evidence="6" id="KW-1133">Transmembrane helix</keyword>
<dbReference type="SMART" id="SM00458">
    <property type="entry name" value="RICIN"/>
    <property type="match status" value="1"/>
</dbReference>
<dbReference type="Gene3D" id="3.90.550.10">
    <property type="entry name" value="Spore Coat Polysaccharide Biosynthesis Protein SpsA, Chain A"/>
    <property type="match status" value="1"/>
</dbReference>
<keyword evidence="10" id="KW-0328">Glycosyltransferase</keyword>
<name>A0AAV0WXK2_9HEMI</name>
<evidence type="ECO:0000256" key="8">
    <source>
        <dbReference type="ARBA" id="ARBA00023136"/>
    </source>
</evidence>
<evidence type="ECO:0000256" key="4">
    <source>
        <dbReference type="ARBA" id="ARBA00022734"/>
    </source>
</evidence>
<organism evidence="12 13">
    <name type="scientific">Macrosiphum euphorbiae</name>
    <name type="common">potato aphid</name>
    <dbReference type="NCBI Taxonomy" id="13131"/>
    <lineage>
        <taxon>Eukaryota</taxon>
        <taxon>Metazoa</taxon>
        <taxon>Ecdysozoa</taxon>
        <taxon>Arthropoda</taxon>
        <taxon>Hexapoda</taxon>
        <taxon>Insecta</taxon>
        <taxon>Pterygota</taxon>
        <taxon>Neoptera</taxon>
        <taxon>Paraneoptera</taxon>
        <taxon>Hemiptera</taxon>
        <taxon>Sternorrhyncha</taxon>
        <taxon>Aphidomorpha</taxon>
        <taxon>Aphidoidea</taxon>
        <taxon>Aphididae</taxon>
        <taxon>Macrosiphini</taxon>
        <taxon>Macrosiphum</taxon>
    </lineage>
</organism>
<proteinExistence type="inferred from homology"/>
<accession>A0AAV0WXK2</accession>
<dbReference type="Gene3D" id="2.80.10.50">
    <property type="match status" value="1"/>
</dbReference>
<dbReference type="SUPFAM" id="SSF50370">
    <property type="entry name" value="Ricin B-like lectins"/>
    <property type="match status" value="1"/>
</dbReference>
<evidence type="ECO:0000256" key="7">
    <source>
        <dbReference type="ARBA" id="ARBA00023034"/>
    </source>
</evidence>
<dbReference type="GO" id="GO:0006493">
    <property type="term" value="P:protein O-linked glycosylation"/>
    <property type="evidence" value="ECO:0007669"/>
    <property type="project" value="TreeGrafter"/>
</dbReference>
<keyword evidence="4 10" id="KW-0430">Lectin</keyword>
<protein>
    <recommendedName>
        <fullName evidence="10">Polypeptide N-acetylgalactosaminyltransferase</fullName>
        <ecNumber evidence="10">2.4.1.-</ecNumber>
    </recommendedName>
    <alternativeName>
        <fullName evidence="10">Protein-UDP acetylgalactosaminyltransferase</fullName>
    </alternativeName>
</protein>
<dbReference type="InterPro" id="IPR001173">
    <property type="entry name" value="Glyco_trans_2-like"/>
</dbReference>
<keyword evidence="5" id="KW-0735">Signal-anchor</keyword>
<dbReference type="Proteomes" id="UP001160148">
    <property type="component" value="Unassembled WGS sequence"/>
</dbReference>
<dbReference type="Pfam" id="PF00652">
    <property type="entry name" value="Ricin_B_lectin"/>
    <property type="match status" value="1"/>
</dbReference>
<evidence type="ECO:0000256" key="10">
    <source>
        <dbReference type="RuleBase" id="RU361242"/>
    </source>
</evidence>
<evidence type="ECO:0000313" key="13">
    <source>
        <dbReference type="Proteomes" id="UP001160148"/>
    </source>
</evidence>
<evidence type="ECO:0000259" key="11">
    <source>
        <dbReference type="SMART" id="SM00458"/>
    </source>
</evidence>
<gene>
    <name evidence="12" type="ORF">MEUPH1_LOCUS15865</name>
</gene>
<dbReference type="GO" id="GO:0030246">
    <property type="term" value="F:carbohydrate binding"/>
    <property type="evidence" value="ECO:0007669"/>
    <property type="project" value="UniProtKB-KW"/>
</dbReference>
<dbReference type="InterPro" id="IPR029044">
    <property type="entry name" value="Nucleotide-diphossugar_trans"/>
</dbReference>
<comment type="caution">
    <text evidence="12">The sequence shown here is derived from an EMBL/GenBank/DDBJ whole genome shotgun (WGS) entry which is preliminary data.</text>
</comment>
<dbReference type="GO" id="GO:0000139">
    <property type="term" value="C:Golgi membrane"/>
    <property type="evidence" value="ECO:0007669"/>
    <property type="project" value="UniProtKB-SubCell"/>
</dbReference>
<dbReference type="InterPro" id="IPR000772">
    <property type="entry name" value="Ricin_B_lectin"/>
</dbReference>
<evidence type="ECO:0000256" key="5">
    <source>
        <dbReference type="ARBA" id="ARBA00022968"/>
    </source>
</evidence>
<keyword evidence="13" id="KW-1185">Reference proteome</keyword>
<keyword evidence="3" id="KW-0812">Transmembrane</keyword>
<reference evidence="12 13" key="1">
    <citation type="submission" date="2023-01" db="EMBL/GenBank/DDBJ databases">
        <authorList>
            <person name="Whitehead M."/>
        </authorList>
    </citation>
    <scope>NUCLEOTIDE SEQUENCE [LARGE SCALE GENOMIC DNA]</scope>
</reference>
<evidence type="ECO:0000313" key="12">
    <source>
        <dbReference type="EMBL" id="CAI6360578.1"/>
    </source>
</evidence>
<keyword evidence="10" id="KW-0464">Manganese</keyword>
<dbReference type="PANTHER" id="PTHR11675:SF119">
    <property type="entry name" value="POLYPEPTIDE N-ACETYLGALACTOSAMINYLTRANSFERASE 2"/>
    <property type="match status" value="1"/>
</dbReference>
<dbReference type="CDD" id="cd23434">
    <property type="entry name" value="beta-trefoil_Ricin_GALNT2"/>
    <property type="match status" value="1"/>
</dbReference>
<evidence type="ECO:0000256" key="3">
    <source>
        <dbReference type="ARBA" id="ARBA00022692"/>
    </source>
</evidence>
<dbReference type="PANTHER" id="PTHR11675">
    <property type="entry name" value="N-ACETYLGALACTOSAMINYLTRANSFERASE"/>
    <property type="match status" value="1"/>
</dbReference>
<comment type="cofactor">
    <cofactor evidence="10">
        <name>Mn(2+)</name>
        <dbReference type="ChEBI" id="CHEBI:29035"/>
    </cofactor>
</comment>
<sequence length="375" mass="42845">MFNTGLMRSRVRGSEIATAPVLTFLDSHVECNVNWLEPLLDRVAEDPTRVVCPIIDVINMDNFQYIGASSELRGGFDWNLVFKWEYLSKEVRAQRQKDPTLPIRTPMIAGGLFVMDKDYFVKLETYDKEMNIWGGENLEISFRVWQCGGSLEIIPCSRVGHVFRKRHPYTFPGGCGNVFAHNTRRAAEVWMDRYKRYYYNAVPLSRIVPFGNIADRLALKKNLGCKPFKWYLDNVYPELKLPATVDEFVGSIRQGHMCLDTLENQVGKTAGIFPCHDYGGNQEWTFTIGGSIKHDTMCLSPTDYSSMSLIIMKPCDSTTDEWKFDENTKQLRLKVVNLCLDTLGVHDMISINVCDSLNSNQKWEYLVAAGIDNKV</sequence>
<dbReference type="InterPro" id="IPR045885">
    <property type="entry name" value="GalNAc-T"/>
</dbReference>
<comment type="similarity">
    <text evidence="2 10">Belongs to the glycosyltransferase 2 family. GalNAc-T subfamily.</text>
</comment>
<dbReference type="Pfam" id="PF00535">
    <property type="entry name" value="Glycos_transf_2"/>
    <property type="match status" value="1"/>
</dbReference>
<dbReference type="EC" id="2.4.1.-" evidence="10"/>
<keyword evidence="10" id="KW-0808">Transferase</keyword>
<feature type="domain" description="Ricin B lectin" evidence="11">
    <location>
        <begin position="246"/>
        <end position="366"/>
    </location>
</feature>
<dbReference type="EMBL" id="CARXXK010000003">
    <property type="protein sequence ID" value="CAI6360578.1"/>
    <property type="molecule type" value="Genomic_DNA"/>
</dbReference>
<keyword evidence="7 10" id="KW-0333">Golgi apparatus</keyword>
<dbReference type="GO" id="GO:0004653">
    <property type="term" value="F:polypeptide N-acetylgalactosaminyltransferase activity"/>
    <property type="evidence" value="ECO:0007669"/>
    <property type="project" value="TreeGrafter"/>
</dbReference>
<dbReference type="CDD" id="cd02510">
    <property type="entry name" value="pp-GalNAc-T"/>
    <property type="match status" value="1"/>
</dbReference>
<dbReference type="InterPro" id="IPR035992">
    <property type="entry name" value="Ricin_B-like_lectins"/>
</dbReference>
<keyword evidence="8" id="KW-0472">Membrane</keyword>
<evidence type="ECO:0000256" key="9">
    <source>
        <dbReference type="ARBA" id="ARBA00023157"/>
    </source>
</evidence>